<keyword evidence="4" id="KW-0611">Plant defense</keyword>
<dbReference type="AlphaFoldDB" id="V7CW69"/>
<evidence type="ECO:0000256" key="5">
    <source>
        <dbReference type="ARBA" id="ARBA00023157"/>
    </source>
</evidence>
<keyword evidence="5" id="KW-1015">Disulfide bond</keyword>
<evidence type="ECO:0000256" key="3">
    <source>
        <dbReference type="ARBA" id="ARBA00022577"/>
    </source>
</evidence>
<evidence type="ECO:0000256" key="2">
    <source>
        <dbReference type="ARBA" id="ARBA00022529"/>
    </source>
</evidence>
<reference evidence="8" key="1">
    <citation type="journal article" date="2014" name="Nat. Genet.">
        <title>A reference genome for common bean and genome-wide analysis of dual domestications.</title>
        <authorList>
            <person name="Schmutz J."/>
            <person name="McClean P.E."/>
            <person name="Mamidi S."/>
            <person name="Wu G.A."/>
            <person name="Cannon S.B."/>
            <person name="Grimwood J."/>
            <person name="Jenkins J."/>
            <person name="Shu S."/>
            <person name="Song Q."/>
            <person name="Chavarro C."/>
            <person name="Torres-Torres M."/>
            <person name="Geffroy V."/>
            <person name="Moghaddam S.M."/>
            <person name="Gao D."/>
            <person name="Abernathy B."/>
            <person name="Barry K."/>
            <person name="Blair M."/>
            <person name="Brick M.A."/>
            <person name="Chovatia M."/>
            <person name="Gepts P."/>
            <person name="Goodstein D.M."/>
            <person name="Gonzales M."/>
            <person name="Hellsten U."/>
            <person name="Hyten D.L."/>
            <person name="Jia G."/>
            <person name="Kelly J.D."/>
            <person name="Kudrna D."/>
            <person name="Lee R."/>
            <person name="Richard M.M."/>
            <person name="Miklas P.N."/>
            <person name="Osorno J.M."/>
            <person name="Rodrigues J."/>
            <person name="Thareau V."/>
            <person name="Urrea C.A."/>
            <person name="Wang M."/>
            <person name="Yu Y."/>
            <person name="Zhang M."/>
            <person name="Wing R.A."/>
            <person name="Cregan P.B."/>
            <person name="Rokhsar D.S."/>
            <person name="Jackson S.A."/>
        </authorList>
    </citation>
    <scope>NUCLEOTIDE SEQUENCE [LARGE SCALE GENOMIC DNA]</scope>
    <source>
        <strain evidence="8">cv. G19833</strain>
    </source>
</reference>
<dbReference type="OrthoDB" id="10370450at2759"/>
<feature type="chain" id="PRO_5004755872" evidence="6">
    <location>
        <begin position="39"/>
        <end position="96"/>
    </location>
</feature>
<dbReference type="Proteomes" id="UP000000226">
    <property type="component" value="Chromosome 1"/>
</dbReference>
<evidence type="ECO:0000256" key="4">
    <source>
        <dbReference type="ARBA" id="ARBA00022821"/>
    </source>
</evidence>
<dbReference type="EMBL" id="CM002288">
    <property type="protein sequence ID" value="ESW34427.1"/>
    <property type="molecule type" value="Genomic_DNA"/>
</dbReference>
<evidence type="ECO:0000313" key="7">
    <source>
        <dbReference type="EMBL" id="ESW34427.1"/>
    </source>
</evidence>
<keyword evidence="2" id="KW-0929">Antimicrobial</keyword>
<organism evidence="7 8">
    <name type="scientific">Phaseolus vulgaris</name>
    <name type="common">Kidney bean</name>
    <name type="synonym">French bean</name>
    <dbReference type="NCBI Taxonomy" id="3885"/>
    <lineage>
        <taxon>Eukaryota</taxon>
        <taxon>Viridiplantae</taxon>
        <taxon>Streptophyta</taxon>
        <taxon>Embryophyta</taxon>
        <taxon>Tracheophyta</taxon>
        <taxon>Spermatophyta</taxon>
        <taxon>Magnoliopsida</taxon>
        <taxon>eudicotyledons</taxon>
        <taxon>Gunneridae</taxon>
        <taxon>Pentapetalae</taxon>
        <taxon>rosids</taxon>
        <taxon>fabids</taxon>
        <taxon>Fabales</taxon>
        <taxon>Fabaceae</taxon>
        <taxon>Papilionoideae</taxon>
        <taxon>50 kb inversion clade</taxon>
        <taxon>NPAAA clade</taxon>
        <taxon>indigoferoid/millettioid clade</taxon>
        <taxon>Phaseoleae</taxon>
        <taxon>Phaseolus</taxon>
    </lineage>
</organism>
<accession>V7CW69</accession>
<sequence length="96" mass="10533">MVFLQQHLTPGSKMAATRSQLCAFVVVAFIFISTPVLGQKTPCIFAETQCVTNNDCDAPCKLKLPKNLYCPDSNICDNGNPQHTVCCCRQIPHCSN</sequence>
<dbReference type="InterPro" id="IPR010851">
    <property type="entry name" value="DEFL"/>
</dbReference>
<dbReference type="Pfam" id="PF25052">
    <property type="entry name" value="AtDEF-like"/>
    <property type="match status" value="1"/>
</dbReference>
<dbReference type="Gramene" id="ESW34427">
    <property type="protein sequence ID" value="ESW34427"/>
    <property type="gene ID" value="PHAVU_001G151800g"/>
</dbReference>
<dbReference type="OMA" id="VFIKANC"/>
<keyword evidence="3" id="KW-0295">Fungicide</keyword>
<evidence type="ECO:0000313" key="8">
    <source>
        <dbReference type="Proteomes" id="UP000000226"/>
    </source>
</evidence>
<keyword evidence="6" id="KW-0732">Signal</keyword>
<comment type="similarity">
    <text evidence="1">Belongs to the DEFL family.</text>
</comment>
<feature type="signal peptide" evidence="6">
    <location>
        <begin position="1"/>
        <end position="38"/>
    </location>
</feature>
<evidence type="ECO:0000256" key="6">
    <source>
        <dbReference type="SAM" id="SignalP"/>
    </source>
</evidence>
<proteinExistence type="inferred from homology"/>
<gene>
    <name evidence="7" type="ORF">PHAVU_001G151800g</name>
</gene>
<protein>
    <submittedName>
        <fullName evidence="7">Uncharacterized protein</fullName>
    </submittedName>
</protein>
<name>V7CW69_PHAVU</name>
<evidence type="ECO:0000256" key="1">
    <source>
        <dbReference type="ARBA" id="ARBA00006722"/>
    </source>
</evidence>
<keyword evidence="8" id="KW-1185">Reference proteome</keyword>